<evidence type="ECO:0000313" key="1">
    <source>
        <dbReference type="EMBL" id="SEL57535.1"/>
    </source>
</evidence>
<dbReference type="EMBL" id="FNZR01000007">
    <property type="protein sequence ID" value="SEL57535.1"/>
    <property type="molecule type" value="Genomic_DNA"/>
</dbReference>
<organism evidence="1 2">
    <name type="scientific">Parapedobacter koreensis</name>
    <dbReference type="NCBI Taxonomy" id="332977"/>
    <lineage>
        <taxon>Bacteria</taxon>
        <taxon>Pseudomonadati</taxon>
        <taxon>Bacteroidota</taxon>
        <taxon>Sphingobacteriia</taxon>
        <taxon>Sphingobacteriales</taxon>
        <taxon>Sphingobacteriaceae</taxon>
        <taxon>Parapedobacter</taxon>
    </lineage>
</organism>
<gene>
    <name evidence="1" type="ORF">SAMN05421740_10711</name>
</gene>
<dbReference type="STRING" id="332977.SAMN05421740_10711"/>
<name>A0A1H7RC37_9SPHI</name>
<evidence type="ECO:0000313" key="2">
    <source>
        <dbReference type="Proteomes" id="UP000198916"/>
    </source>
</evidence>
<proteinExistence type="predicted"/>
<sequence length="31" mass="3656">MDGLFLDYYGQSEPLKSILKLEMIALREHMN</sequence>
<dbReference type="AlphaFoldDB" id="A0A1H7RC37"/>
<reference evidence="2" key="1">
    <citation type="submission" date="2016-10" db="EMBL/GenBank/DDBJ databases">
        <authorList>
            <person name="Varghese N."/>
            <person name="Submissions S."/>
        </authorList>
    </citation>
    <scope>NUCLEOTIDE SEQUENCE [LARGE SCALE GENOMIC DNA]</scope>
    <source>
        <strain evidence="2">Jip14</strain>
    </source>
</reference>
<protein>
    <submittedName>
        <fullName evidence="1">Uncharacterized protein</fullName>
    </submittedName>
</protein>
<accession>A0A1H7RC37</accession>
<keyword evidence="2" id="KW-1185">Reference proteome</keyword>
<dbReference type="Proteomes" id="UP000198916">
    <property type="component" value="Unassembled WGS sequence"/>
</dbReference>